<dbReference type="GO" id="GO:0008379">
    <property type="term" value="F:thioredoxin peroxidase activity"/>
    <property type="evidence" value="ECO:0007669"/>
    <property type="project" value="TreeGrafter"/>
</dbReference>
<proteinExistence type="inferred from homology"/>
<dbReference type="InterPro" id="IPR000866">
    <property type="entry name" value="AhpC/TSA"/>
</dbReference>
<keyword evidence="6" id="KW-0560">Oxidoreductase</keyword>
<evidence type="ECO:0000256" key="5">
    <source>
        <dbReference type="ARBA" id="ARBA00022862"/>
    </source>
</evidence>
<evidence type="ECO:0000313" key="14">
    <source>
        <dbReference type="EMBL" id="RXH23482.1"/>
    </source>
</evidence>
<accession>A0A4Q0RUZ5</accession>
<evidence type="ECO:0000256" key="12">
    <source>
        <dbReference type="ARBA" id="ARBA00049091"/>
    </source>
</evidence>
<feature type="domain" description="Thioredoxin" evidence="13">
    <location>
        <begin position="1"/>
        <end position="152"/>
    </location>
</feature>
<dbReference type="GO" id="GO:0034599">
    <property type="term" value="P:cellular response to oxidative stress"/>
    <property type="evidence" value="ECO:0007669"/>
    <property type="project" value="TreeGrafter"/>
</dbReference>
<dbReference type="Gene3D" id="3.40.30.10">
    <property type="entry name" value="Glutaredoxin"/>
    <property type="match status" value="1"/>
</dbReference>
<dbReference type="Pfam" id="PF00578">
    <property type="entry name" value="AhpC-TSA"/>
    <property type="match status" value="1"/>
</dbReference>
<keyword evidence="8" id="KW-0676">Redox-active center</keyword>
<evidence type="ECO:0000259" key="13">
    <source>
        <dbReference type="PROSITE" id="PS51352"/>
    </source>
</evidence>
<comment type="caution">
    <text evidence="14">The sequence shown here is derived from an EMBL/GenBank/DDBJ whole genome shotgun (WGS) entry which is preliminary data.</text>
</comment>
<evidence type="ECO:0000256" key="7">
    <source>
        <dbReference type="ARBA" id="ARBA00023157"/>
    </source>
</evidence>
<evidence type="ECO:0000256" key="4">
    <source>
        <dbReference type="ARBA" id="ARBA00022559"/>
    </source>
</evidence>
<dbReference type="CDD" id="cd03017">
    <property type="entry name" value="PRX_BCP"/>
    <property type="match status" value="1"/>
</dbReference>
<dbReference type="GO" id="GO:0045454">
    <property type="term" value="P:cell redox homeostasis"/>
    <property type="evidence" value="ECO:0007669"/>
    <property type="project" value="TreeGrafter"/>
</dbReference>
<evidence type="ECO:0000256" key="9">
    <source>
        <dbReference type="ARBA" id="ARBA00032824"/>
    </source>
</evidence>
<sequence length="152" mass="16436">MAEGRKAPAFRLPRDGGKEVTLADYAGQKLVLFFYPRADTPGCTREAIDFTRLASAFAAAGTAVLGVSADPLKAQEKFRDKHGLGVPLISDEQHKMLEAYGAWGEKSMYGKTFLGILRTTVLVGADGEVARIWRNVRVDGHADAVLEAARSL</sequence>
<dbReference type="InterPro" id="IPR013766">
    <property type="entry name" value="Thioredoxin_domain"/>
</dbReference>
<dbReference type="InterPro" id="IPR036249">
    <property type="entry name" value="Thioredoxin-like_sf"/>
</dbReference>
<keyword evidence="15" id="KW-1185">Reference proteome</keyword>
<dbReference type="PANTHER" id="PTHR42801:SF4">
    <property type="entry name" value="AHPC_TSA FAMILY PROTEIN"/>
    <property type="match status" value="1"/>
</dbReference>
<dbReference type="InterPro" id="IPR050924">
    <property type="entry name" value="Peroxiredoxin_BCP/PrxQ"/>
</dbReference>
<evidence type="ECO:0000256" key="2">
    <source>
        <dbReference type="ARBA" id="ARBA00011245"/>
    </source>
</evidence>
<dbReference type="PANTHER" id="PTHR42801">
    <property type="entry name" value="THIOREDOXIN-DEPENDENT PEROXIDE REDUCTASE"/>
    <property type="match status" value="1"/>
</dbReference>
<dbReference type="PROSITE" id="PS51352">
    <property type="entry name" value="THIOREDOXIN_2"/>
    <property type="match status" value="1"/>
</dbReference>
<keyword evidence="7" id="KW-1015">Disulfide bond</keyword>
<evidence type="ECO:0000313" key="15">
    <source>
        <dbReference type="Proteomes" id="UP000289546"/>
    </source>
</evidence>
<organism evidence="14 15">
    <name type="scientific">Bradyrhizobium nanningense</name>
    <dbReference type="NCBI Taxonomy" id="1325118"/>
    <lineage>
        <taxon>Bacteria</taxon>
        <taxon>Pseudomonadati</taxon>
        <taxon>Pseudomonadota</taxon>
        <taxon>Alphaproteobacteria</taxon>
        <taxon>Hyphomicrobiales</taxon>
        <taxon>Nitrobacteraceae</taxon>
        <taxon>Bradyrhizobium</taxon>
    </lineage>
</organism>
<dbReference type="SUPFAM" id="SSF52833">
    <property type="entry name" value="Thioredoxin-like"/>
    <property type="match status" value="1"/>
</dbReference>
<dbReference type="FunFam" id="3.40.30.10:FF:000007">
    <property type="entry name" value="Thioredoxin-dependent thiol peroxidase"/>
    <property type="match status" value="1"/>
</dbReference>
<dbReference type="GO" id="GO:0005737">
    <property type="term" value="C:cytoplasm"/>
    <property type="evidence" value="ECO:0007669"/>
    <property type="project" value="TreeGrafter"/>
</dbReference>
<comment type="subunit">
    <text evidence="2">Monomer.</text>
</comment>
<evidence type="ECO:0000256" key="1">
    <source>
        <dbReference type="ARBA" id="ARBA00003330"/>
    </source>
</evidence>
<reference evidence="14 15" key="1">
    <citation type="submission" date="2015-04" db="EMBL/GenBank/DDBJ databases">
        <title>Comparative genomics of rhizobia nodulating Arachis hypogaea in China.</title>
        <authorList>
            <person name="Li Y."/>
        </authorList>
    </citation>
    <scope>NUCLEOTIDE SEQUENCE [LARGE SCALE GENOMIC DNA]</scope>
    <source>
        <strain evidence="14 15">CCBAU 51757</strain>
    </source>
</reference>
<keyword evidence="4" id="KW-0575">Peroxidase</keyword>
<keyword evidence="5" id="KW-0049">Antioxidant</keyword>
<comment type="similarity">
    <text evidence="10">Belongs to the peroxiredoxin family. BCP/PrxQ subfamily.</text>
</comment>
<comment type="catalytic activity">
    <reaction evidence="12">
        <text>a hydroperoxide + [thioredoxin]-dithiol = an alcohol + [thioredoxin]-disulfide + H2O</text>
        <dbReference type="Rhea" id="RHEA:62620"/>
        <dbReference type="Rhea" id="RHEA-COMP:10698"/>
        <dbReference type="Rhea" id="RHEA-COMP:10700"/>
        <dbReference type="ChEBI" id="CHEBI:15377"/>
        <dbReference type="ChEBI" id="CHEBI:29950"/>
        <dbReference type="ChEBI" id="CHEBI:30879"/>
        <dbReference type="ChEBI" id="CHEBI:35924"/>
        <dbReference type="ChEBI" id="CHEBI:50058"/>
        <dbReference type="EC" id="1.11.1.24"/>
    </reaction>
</comment>
<comment type="function">
    <text evidence="1">Thiol-specific peroxidase that catalyzes the reduction of hydrogen peroxide and organic hydroperoxides to water and alcohols, respectively. Plays a role in cell protection against oxidative stress by detoxifying peroxides and as sensor of hydrogen peroxide-mediated signaling events.</text>
</comment>
<dbReference type="Proteomes" id="UP000289546">
    <property type="component" value="Unassembled WGS sequence"/>
</dbReference>
<evidence type="ECO:0000256" key="6">
    <source>
        <dbReference type="ARBA" id="ARBA00023002"/>
    </source>
</evidence>
<protein>
    <recommendedName>
        <fullName evidence="3">thioredoxin-dependent peroxiredoxin</fullName>
        <ecNumber evidence="3">1.11.1.24</ecNumber>
    </recommendedName>
    <alternativeName>
        <fullName evidence="9">Thioredoxin peroxidase</fullName>
    </alternativeName>
    <alternativeName>
        <fullName evidence="11">Thioredoxin-dependent peroxiredoxin Bcp</fullName>
    </alternativeName>
</protein>
<evidence type="ECO:0000256" key="8">
    <source>
        <dbReference type="ARBA" id="ARBA00023284"/>
    </source>
</evidence>
<gene>
    <name evidence="14" type="ORF">XH99_32505</name>
</gene>
<dbReference type="EC" id="1.11.1.24" evidence="3"/>
<evidence type="ECO:0000256" key="3">
    <source>
        <dbReference type="ARBA" id="ARBA00013017"/>
    </source>
</evidence>
<evidence type="ECO:0000256" key="11">
    <source>
        <dbReference type="ARBA" id="ARBA00042639"/>
    </source>
</evidence>
<name>A0A4Q0RUZ5_9BRAD</name>
<dbReference type="AlphaFoldDB" id="A0A4Q0RUZ5"/>
<evidence type="ECO:0000256" key="10">
    <source>
        <dbReference type="ARBA" id="ARBA00038489"/>
    </source>
</evidence>
<dbReference type="EMBL" id="LBJQ01000091">
    <property type="protein sequence ID" value="RXH23482.1"/>
    <property type="molecule type" value="Genomic_DNA"/>
</dbReference>